<feature type="compositionally biased region" description="Basic and acidic residues" evidence="2">
    <location>
        <begin position="135"/>
        <end position="145"/>
    </location>
</feature>
<feature type="region of interest" description="Disordered" evidence="2">
    <location>
        <begin position="49"/>
        <end position="70"/>
    </location>
</feature>
<feature type="region of interest" description="Disordered" evidence="2">
    <location>
        <begin position="120"/>
        <end position="158"/>
    </location>
</feature>
<keyword evidence="4" id="KW-1185">Reference proteome</keyword>
<feature type="compositionally biased region" description="Polar residues" evidence="2">
    <location>
        <begin position="120"/>
        <end position="134"/>
    </location>
</feature>
<protein>
    <submittedName>
        <fullName evidence="3">Uncharacterized protein</fullName>
    </submittedName>
</protein>
<name>A0A397SKZ1_9GLOM</name>
<gene>
    <name evidence="3" type="ORF">C1645_831761</name>
</gene>
<keyword evidence="1" id="KW-0175">Coiled coil</keyword>
<accession>A0A397SKZ1</accession>
<feature type="coiled-coil region" evidence="1">
    <location>
        <begin position="21"/>
        <end position="48"/>
    </location>
</feature>
<proteinExistence type="predicted"/>
<dbReference type="EMBL" id="QKYT01000469">
    <property type="protein sequence ID" value="RIA84775.1"/>
    <property type="molecule type" value="Genomic_DNA"/>
</dbReference>
<dbReference type="AlphaFoldDB" id="A0A397SKZ1"/>
<dbReference type="Proteomes" id="UP000265703">
    <property type="component" value="Unassembled WGS sequence"/>
</dbReference>
<sequence length="158" mass="17678">MRNVHTLKDISSSHRLGSAHEMELEKMLRNSIQSISELTNEYNEMQGNNEIADLSNPPPPPMDNSLQKLPGWLSDDLRPLVYECGLEDKVRELDKSFARKNILEALQELLFQDEMVSRSQTDTLPNQSVYSQPAHSEKSISKEGVAKQSGGAEAVPLS</sequence>
<evidence type="ECO:0000256" key="2">
    <source>
        <dbReference type="SAM" id="MobiDB-lite"/>
    </source>
</evidence>
<comment type="caution">
    <text evidence="3">The sequence shown here is derived from an EMBL/GenBank/DDBJ whole genome shotgun (WGS) entry which is preliminary data.</text>
</comment>
<evidence type="ECO:0000313" key="3">
    <source>
        <dbReference type="EMBL" id="RIA84775.1"/>
    </source>
</evidence>
<evidence type="ECO:0000256" key="1">
    <source>
        <dbReference type="SAM" id="Coils"/>
    </source>
</evidence>
<dbReference type="OrthoDB" id="2441922at2759"/>
<evidence type="ECO:0000313" key="4">
    <source>
        <dbReference type="Proteomes" id="UP000265703"/>
    </source>
</evidence>
<organism evidence="3 4">
    <name type="scientific">Glomus cerebriforme</name>
    <dbReference type="NCBI Taxonomy" id="658196"/>
    <lineage>
        <taxon>Eukaryota</taxon>
        <taxon>Fungi</taxon>
        <taxon>Fungi incertae sedis</taxon>
        <taxon>Mucoromycota</taxon>
        <taxon>Glomeromycotina</taxon>
        <taxon>Glomeromycetes</taxon>
        <taxon>Glomerales</taxon>
        <taxon>Glomeraceae</taxon>
        <taxon>Glomus</taxon>
    </lineage>
</organism>
<reference evidence="3 4" key="1">
    <citation type="submission" date="2018-06" db="EMBL/GenBank/DDBJ databases">
        <title>Comparative genomics reveals the genomic features of Rhizophagus irregularis, R. cerebriforme, R. diaphanum and Gigaspora rosea, and their symbiotic lifestyle signature.</title>
        <authorList>
            <person name="Morin E."/>
            <person name="San Clemente H."/>
            <person name="Chen E.C.H."/>
            <person name="De La Providencia I."/>
            <person name="Hainaut M."/>
            <person name="Kuo A."/>
            <person name="Kohler A."/>
            <person name="Murat C."/>
            <person name="Tang N."/>
            <person name="Roy S."/>
            <person name="Loubradou J."/>
            <person name="Henrissat B."/>
            <person name="Grigoriev I.V."/>
            <person name="Corradi N."/>
            <person name="Roux C."/>
            <person name="Martin F.M."/>
        </authorList>
    </citation>
    <scope>NUCLEOTIDE SEQUENCE [LARGE SCALE GENOMIC DNA]</scope>
    <source>
        <strain evidence="3 4">DAOM 227022</strain>
    </source>
</reference>